<organism evidence="6 7">
    <name type="scientific">Bowmanella dokdonensis</name>
    <dbReference type="NCBI Taxonomy" id="751969"/>
    <lineage>
        <taxon>Bacteria</taxon>
        <taxon>Pseudomonadati</taxon>
        <taxon>Pseudomonadota</taxon>
        <taxon>Gammaproteobacteria</taxon>
        <taxon>Alteromonadales</taxon>
        <taxon>Alteromonadaceae</taxon>
        <taxon>Bowmanella</taxon>
    </lineage>
</organism>
<feature type="transmembrane region" description="Helical" evidence="4">
    <location>
        <begin position="95"/>
        <end position="113"/>
    </location>
</feature>
<comment type="caution">
    <text evidence="6">The sequence shown here is derived from an EMBL/GenBank/DDBJ whole genome shotgun (WGS) entry which is preliminary data.</text>
</comment>
<sequence>MQYSEAKLLTLLCLSAACLWSFVELADWVLDGQSHAIDEKLLLLFRTQANIEDPLGPLWLEDFIRDLTALGSVGILSLLTLLCMGYLLLEQKKRLALLLMTFIASGILASFALKTGFTRPRPDLVPHATEVYTSSFPSGHSMLSSLVYLTLASLGSLLQSRRRNKAYLYCTAVLLSVVVGLSRVYLGVHWPTDVLAGWTMGTVWALLFLLISRTGIQSGWLEPADAMTSSRPARTEKVD</sequence>
<reference evidence="6" key="1">
    <citation type="submission" date="2021-03" db="EMBL/GenBank/DDBJ databases">
        <title>novel species isolated from a fishpond in China.</title>
        <authorList>
            <person name="Lu H."/>
            <person name="Cai Z."/>
        </authorList>
    </citation>
    <scope>NUCLEOTIDE SEQUENCE</scope>
    <source>
        <strain evidence="6">JCM 30855</strain>
    </source>
</reference>
<keyword evidence="4" id="KW-0812">Transmembrane</keyword>
<feature type="transmembrane region" description="Helical" evidence="4">
    <location>
        <begin position="166"/>
        <end position="188"/>
    </location>
</feature>
<dbReference type="PANTHER" id="PTHR14969">
    <property type="entry name" value="SPHINGOSINE-1-PHOSPHATE PHOSPHOHYDROLASE"/>
    <property type="match status" value="1"/>
</dbReference>
<proteinExistence type="predicted"/>
<feature type="transmembrane region" description="Helical" evidence="4">
    <location>
        <begin position="142"/>
        <end position="159"/>
    </location>
</feature>
<dbReference type="EMBL" id="JAFKCV010000012">
    <property type="protein sequence ID" value="MBN7826951.1"/>
    <property type="molecule type" value="Genomic_DNA"/>
</dbReference>
<evidence type="ECO:0000256" key="2">
    <source>
        <dbReference type="ARBA" id="ARBA00032707"/>
    </source>
</evidence>
<dbReference type="Pfam" id="PF01569">
    <property type="entry name" value="PAP2"/>
    <property type="match status" value="1"/>
</dbReference>
<dbReference type="PROSITE" id="PS51257">
    <property type="entry name" value="PROKAR_LIPOPROTEIN"/>
    <property type="match status" value="1"/>
</dbReference>
<accession>A0A939ISZ5</accession>
<evidence type="ECO:0000313" key="6">
    <source>
        <dbReference type="EMBL" id="MBN7826951.1"/>
    </source>
</evidence>
<dbReference type="Gene3D" id="1.20.144.10">
    <property type="entry name" value="Phosphatidic acid phosphatase type 2/haloperoxidase"/>
    <property type="match status" value="1"/>
</dbReference>
<feature type="transmembrane region" description="Helical" evidence="4">
    <location>
        <begin position="67"/>
        <end position="88"/>
    </location>
</feature>
<name>A0A939ISZ5_9ALTE</name>
<feature type="domain" description="Phosphatidic acid phosphatase type 2/haloperoxidase" evidence="5">
    <location>
        <begin position="95"/>
        <end position="209"/>
    </location>
</feature>
<dbReference type="Proteomes" id="UP000664654">
    <property type="component" value="Unassembled WGS sequence"/>
</dbReference>
<dbReference type="SMART" id="SM00014">
    <property type="entry name" value="acidPPc"/>
    <property type="match status" value="1"/>
</dbReference>
<dbReference type="AlphaFoldDB" id="A0A939ISZ5"/>
<protein>
    <recommendedName>
        <fullName evidence="1">undecaprenyl-diphosphate phosphatase</fullName>
        <ecNumber evidence="1">3.6.1.27</ecNumber>
    </recommendedName>
    <alternativeName>
        <fullName evidence="2">Undecaprenyl pyrophosphate phosphatase</fullName>
    </alternativeName>
</protein>
<evidence type="ECO:0000256" key="1">
    <source>
        <dbReference type="ARBA" id="ARBA00012374"/>
    </source>
</evidence>
<evidence type="ECO:0000256" key="3">
    <source>
        <dbReference type="ARBA" id="ARBA00047594"/>
    </source>
</evidence>
<dbReference type="GO" id="GO:0050380">
    <property type="term" value="F:undecaprenyl-diphosphatase activity"/>
    <property type="evidence" value="ECO:0007669"/>
    <property type="project" value="UniProtKB-EC"/>
</dbReference>
<dbReference type="InterPro" id="IPR000326">
    <property type="entry name" value="PAP2/HPO"/>
</dbReference>
<keyword evidence="4" id="KW-0472">Membrane</keyword>
<gene>
    <name evidence="6" type="ORF">J0A66_17085</name>
</gene>
<dbReference type="InterPro" id="IPR036938">
    <property type="entry name" value="PAP2/HPO_sf"/>
</dbReference>
<dbReference type="CDD" id="cd03392">
    <property type="entry name" value="PAP2_like_2"/>
    <property type="match status" value="1"/>
</dbReference>
<keyword evidence="4" id="KW-1133">Transmembrane helix</keyword>
<comment type="catalytic activity">
    <reaction evidence="3">
        <text>di-trans,octa-cis-undecaprenyl diphosphate + H2O = di-trans,octa-cis-undecaprenyl phosphate + phosphate + H(+)</text>
        <dbReference type="Rhea" id="RHEA:28094"/>
        <dbReference type="ChEBI" id="CHEBI:15377"/>
        <dbReference type="ChEBI" id="CHEBI:15378"/>
        <dbReference type="ChEBI" id="CHEBI:43474"/>
        <dbReference type="ChEBI" id="CHEBI:58405"/>
        <dbReference type="ChEBI" id="CHEBI:60392"/>
        <dbReference type="EC" id="3.6.1.27"/>
    </reaction>
</comment>
<evidence type="ECO:0000313" key="7">
    <source>
        <dbReference type="Proteomes" id="UP000664654"/>
    </source>
</evidence>
<dbReference type="EC" id="3.6.1.27" evidence="1"/>
<evidence type="ECO:0000259" key="5">
    <source>
        <dbReference type="SMART" id="SM00014"/>
    </source>
</evidence>
<feature type="transmembrane region" description="Helical" evidence="4">
    <location>
        <begin position="194"/>
        <end position="211"/>
    </location>
</feature>
<evidence type="ECO:0000256" key="4">
    <source>
        <dbReference type="SAM" id="Phobius"/>
    </source>
</evidence>
<dbReference type="SUPFAM" id="SSF48317">
    <property type="entry name" value="Acid phosphatase/Vanadium-dependent haloperoxidase"/>
    <property type="match status" value="1"/>
</dbReference>
<dbReference type="PANTHER" id="PTHR14969:SF13">
    <property type="entry name" value="AT30094P"/>
    <property type="match status" value="1"/>
</dbReference>
<keyword evidence="7" id="KW-1185">Reference proteome</keyword>